<evidence type="ECO:0000313" key="10">
    <source>
        <dbReference type="EMBL" id="KAF5733143.1"/>
    </source>
</evidence>
<protein>
    <submittedName>
        <fullName evidence="10">Squamous cell carcinoma antigen recognized by T-cells 3</fullName>
    </submittedName>
</protein>
<dbReference type="InParanoid" id="A0A7J7CGF5"/>
<feature type="domain" description="RRM" evidence="9">
    <location>
        <begin position="685"/>
        <end position="762"/>
    </location>
</feature>
<accession>A0A7J7CGF5</accession>
<keyword evidence="2" id="KW-0507">mRNA processing</keyword>
<dbReference type="GO" id="GO:0008380">
    <property type="term" value="P:RNA splicing"/>
    <property type="evidence" value="ECO:0007669"/>
    <property type="project" value="UniProtKB-KW"/>
</dbReference>
<evidence type="ECO:0000313" key="11">
    <source>
        <dbReference type="Proteomes" id="UP000593562"/>
    </source>
</evidence>
<dbReference type="FunCoup" id="A0A7J7CGF5">
    <property type="interactions" value="4679"/>
</dbReference>
<dbReference type="Proteomes" id="UP000593562">
    <property type="component" value="Unassembled WGS sequence"/>
</dbReference>
<dbReference type="InterPro" id="IPR012677">
    <property type="entry name" value="Nucleotide-bd_a/b_plait_sf"/>
</dbReference>
<evidence type="ECO:0000259" key="9">
    <source>
        <dbReference type="PROSITE" id="PS50102"/>
    </source>
</evidence>
<gene>
    <name evidence="10" type="ORF">HS088_TW17G00680</name>
</gene>
<dbReference type="PROSITE" id="PS50102">
    <property type="entry name" value="RRM"/>
    <property type="match status" value="1"/>
</dbReference>
<name>A0A7J7CGF5_TRIWF</name>
<feature type="compositionally biased region" description="Basic and acidic residues" evidence="8">
    <location>
        <begin position="1"/>
        <end position="26"/>
    </location>
</feature>
<dbReference type="GO" id="GO:0003723">
    <property type="term" value="F:RNA binding"/>
    <property type="evidence" value="ECO:0007669"/>
    <property type="project" value="UniProtKB-UniRule"/>
</dbReference>
<dbReference type="InterPro" id="IPR035979">
    <property type="entry name" value="RBD_domain_sf"/>
</dbReference>
<dbReference type="InterPro" id="IPR000504">
    <property type="entry name" value="RRM_dom"/>
</dbReference>
<dbReference type="Gene3D" id="1.25.40.10">
    <property type="entry name" value="Tetratricopeptide repeat domain"/>
    <property type="match status" value="2"/>
</dbReference>
<dbReference type="Pfam" id="PF05843">
    <property type="entry name" value="Suf"/>
    <property type="match status" value="1"/>
</dbReference>
<organism evidence="10 11">
    <name type="scientific">Tripterygium wilfordii</name>
    <name type="common">Thunder God vine</name>
    <dbReference type="NCBI Taxonomy" id="458696"/>
    <lineage>
        <taxon>Eukaryota</taxon>
        <taxon>Viridiplantae</taxon>
        <taxon>Streptophyta</taxon>
        <taxon>Embryophyta</taxon>
        <taxon>Tracheophyta</taxon>
        <taxon>Spermatophyta</taxon>
        <taxon>Magnoliopsida</taxon>
        <taxon>eudicotyledons</taxon>
        <taxon>Gunneridae</taxon>
        <taxon>Pentapetalae</taxon>
        <taxon>rosids</taxon>
        <taxon>fabids</taxon>
        <taxon>Celastrales</taxon>
        <taxon>Celastraceae</taxon>
        <taxon>Tripterygium</taxon>
    </lineage>
</organism>
<dbReference type="PANTHER" id="PTHR17204:SF25">
    <property type="entry name" value="RRM DOMAIN-CONTAINING PROTEIN"/>
    <property type="match status" value="1"/>
</dbReference>
<evidence type="ECO:0000256" key="3">
    <source>
        <dbReference type="ARBA" id="ARBA00022737"/>
    </source>
</evidence>
<feature type="region of interest" description="Disordered" evidence="8">
    <location>
        <begin position="758"/>
        <end position="851"/>
    </location>
</feature>
<evidence type="ECO:0000256" key="1">
    <source>
        <dbReference type="ARBA" id="ARBA00004123"/>
    </source>
</evidence>
<dbReference type="Gene3D" id="3.30.70.330">
    <property type="match status" value="1"/>
</dbReference>
<dbReference type="EMBL" id="JAAARO010000017">
    <property type="protein sequence ID" value="KAF5733143.1"/>
    <property type="molecule type" value="Genomic_DNA"/>
</dbReference>
<dbReference type="SMART" id="SM00386">
    <property type="entry name" value="HAT"/>
    <property type="match status" value="8"/>
</dbReference>
<evidence type="ECO:0000256" key="5">
    <source>
        <dbReference type="ARBA" id="ARBA00023187"/>
    </source>
</evidence>
<dbReference type="AlphaFoldDB" id="A0A7J7CGF5"/>
<feature type="compositionally biased region" description="Basic residues" evidence="8">
    <location>
        <begin position="602"/>
        <end position="611"/>
    </location>
</feature>
<dbReference type="InterPro" id="IPR003107">
    <property type="entry name" value="HAT"/>
</dbReference>
<keyword evidence="4 7" id="KW-0694">RNA-binding</keyword>
<feature type="compositionally biased region" description="Acidic residues" evidence="8">
    <location>
        <begin position="48"/>
        <end position="64"/>
    </location>
</feature>
<dbReference type="OrthoDB" id="360390at2759"/>
<evidence type="ECO:0000256" key="6">
    <source>
        <dbReference type="ARBA" id="ARBA00023242"/>
    </source>
</evidence>
<comment type="subcellular location">
    <subcellularLocation>
        <location evidence="1">Nucleus</location>
    </subcellularLocation>
</comment>
<dbReference type="GO" id="GO:0006397">
    <property type="term" value="P:mRNA processing"/>
    <property type="evidence" value="ECO:0007669"/>
    <property type="project" value="UniProtKB-KW"/>
</dbReference>
<evidence type="ECO:0000256" key="2">
    <source>
        <dbReference type="ARBA" id="ARBA00022664"/>
    </source>
</evidence>
<evidence type="ECO:0000256" key="7">
    <source>
        <dbReference type="PROSITE-ProRule" id="PRU00176"/>
    </source>
</evidence>
<feature type="region of interest" description="Disordered" evidence="8">
    <location>
        <begin position="588"/>
        <end position="678"/>
    </location>
</feature>
<feature type="compositionally biased region" description="Polar residues" evidence="8">
    <location>
        <begin position="614"/>
        <end position="632"/>
    </location>
</feature>
<dbReference type="PANTHER" id="PTHR17204">
    <property type="entry name" value="PRE-MRNA PROCESSING PROTEIN PRP39-RELATED"/>
    <property type="match status" value="1"/>
</dbReference>
<evidence type="ECO:0000256" key="8">
    <source>
        <dbReference type="SAM" id="MobiDB-lite"/>
    </source>
</evidence>
<dbReference type="GO" id="GO:0005634">
    <property type="term" value="C:nucleus"/>
    <property type="evidence" value="ECO:0007669"/>
    <property type="project" value="UniProtKB-SubCell"/>
</dbReference>
<keyword evidence="5" id="KW-0508">mRNA splicing</keyword>
<feature type="compositionally biased region" description="Basic and acidic residues" evidence="8">
    <location>
        <begin position="661"/>
        <end position="678"/>
    </location>
</feature>
<keyword evidence="11" id="KW-1185">Reference proteome</keyword>
<dbReference type="InterPro" id="IPR008847">
    <property type="entry name" value="Suf"/>
</dbReference>
<sequence>MEEQTLDDKSKEKSEFKVEESIKGDDLMSEASPQSTKSKEASPAVSSDSDDMLSDSDEDEDEEEGQQKLQLQTLEAELSSNPSNYDTHVQYIKLLRKMAELEKLRQAREAMSALFPLTPEMWQEWAKDEASLSIGHDAVPVIEKLFDRGVLDYLSVPLWCDYIQFIKEYDPSVRERTPDGISKARNLFERAINAAGLHVAEGSKIWEAYREYEQAILHTIDGSDSEVKEKQVQRIQNIFHRQLSVPLSDLTSTLLAYKSWETEQGNILDVGSNNVDGISSKLALSYQKALEMYNARAYFEEQITAHDTADLGKFQHFMTYIKFEQSFGDPSRVQVLYERAISSFPVSSDLWLDYTRYLDGTLKVGKVLRDVYSRASRNCPWVGELWIRYLLSMERGRASEEEIAAVFEKSLQCTFSTLDEYLDLFFTRIDGLRRRISFADEADSLLDFSVIRETFQRASDYFSPHLKNTDGFLRLHAYWARLELKLRKDLTAARGIWESFLKICGFMLEGWLGYIAMEIELGHINEARSIYKRCYSKRFPGTGSEDIWHSWLRFEREFGTLEDLDHAAQKVMPRLEELRLVRLQQESKMMAGSTDQGENHVKKSAREKRKPASNVANEQSPAKRQKHTTQAQEKMLEKDKGEVQKSVEESKVEDVNGVDAKVGDSPKRPIENSEPQRRKVYTDQCTAFISNISLQANEEHIRQFFSDVGGVVSIRILRDKLTRKSRGLAYVDFSDDEHLAAAVARNKQTLLGKKLSIARSNPNQKRKQSVGHNAPKEQARITKPNVPDGGSASKESVTNKQDSNIQRKENKLFVPRNVRPLGWTSKNPRSEEESDEKPKSNDEFRKILFKK</sequence>
<feature type="compositionally biased region" description="Basic and acidic residues" evidence="8">
    <location>
        <begin position="828"/>
        <end position="851"/>
    </location>
</feature>
<dbReference type="SUPFAM" id="SSF48452">
    <property type="entry name" value="TPR-like"/>
    <property type="match status" value="1"/>
</dbReference>
<proteinExistence type="predicted"/>
<feature type="compositionally biased region" description="Basic and acidic residues" evidence="8">
    <location>
        <begin position="634"/>
        <end position="654"/>
    </location>
</feature>
<feature type="compositionally biased region" description="Polar residues" evidence="8">
    <location>
        <begin position="793"/>
        <end position="804"/>
    </location>
</feature>
<dbReference type="SUPFAM" id="SSF54928">
    <property type="entry name" value="RNA-binding domain, RBD"/>
    <property type="match status" value="1"/>
</dbReference>
<keyword evidence="3" id="KW-0677">Repeat</keyword>
<dbReference type="InterPro" id="IPR011990">
    <property type="entry name" value="TPR-like_helical_dom_sf"/>
</dbReference>
<reference evidence="10 11" key="1">
    <citation type="journal article" date="2020" name="Nat. Commun.">
        <title>Genome of Tripterygium wilfordii and identification of cytochrome P450 involved in triptolide biosynthesis.</title>
        <authorList>
            <person name="Tu L."/>
            <person name="Su P."/>
            <person name="Zhang Z."/>
            <person name="Gao L."/>
            <person name="Wang J."/>
            <person name="Hu T."/>
            <person name="Zhou J."/>
            <person name="Zhang Y."/>
            <person name="Zhao Y."/>
            <person name="Liu Y."/>
            <person name="Song Y."/>
            <person name="Tong Y."/>
            <person name="Lu Y."/>
            <person name="Yang J."/>
            <person name="Xu C."/>
            <person name="Jia M."/>
            <person name="Peters R.J."/>
            <person name="Huang L."/>
            <person name="Gao W."/>
        </authorList>
    </citation>
    <scope>NUCLEOTIDE SEQUENCE [LARGE SCALE GENOMIC DNA]</scope>
    <source>
        <strain evidence="11">cv. XIE 37</strain>
        <tissue evidence="10">Leaf</tissue>
    </source>
</reference>
<comment type="caution">
    <text evidence="10">The sequence shown here is derived from an EMBL/GenBank/DDBJ whole genome shotgun (WGS) entry which is preliminary data.</text>
</comment>
<keyword evidence="6" id="KW-0539">Nucleus</keyword>
<dbReference type="Pfam" id="PF00076">
    <property type="entry name" value="RRM_1"/>
    <property type="match status" value="1"/>
</dbReference>
<dbReference type="SMART" id="SM00360">
    <property type="entry name" value="RRM"/>
    <property type="match status" value="1"/>
</dbReference>
<dbReference type="Pfam" id="PF05391">
    <property type="entry name" value="Lsm_interact"/>
    <property type="match status" value="1"/>
</dbReference>
<feature type="region of interest" description="Disordered" evidence="8">
    <location>
        <begin position="1"/>
        <end position="68"/>
    </location>
</feature>
<dbReference type="InterPro" id="IPR008669">
    <property type="entry name" value="LSM_interact"/>
</dbReference>
<evidence type="ECO:0000256" key="4">
    <source>
        <dbReference type="ARBA" id="ARBA00022884"/>
    </source>
</evidence>